<dbReference type="Gene3D" id="1.10.443.10">
    <property type="entry name" value="Intergrase catalytic core"/>
    <property type="match status" value="1"/>
</dbReference>
<dbReference type="Proteomes" id="UP000228495">
    <property type="component" value="Unassembled WGS sequence"/>
</dbReference>
<organism evidence="2 3">
    <name type="scientific">candidate division WWE3 bacterium CG22_combo_CG10-13_8_21_14_all_39_12</name>
    <dbReference type="NCBI Taxonomy" id="1975094"/>
    <lineage>
        <taxon>Bacteria</taxon>
        <taxon>Katanobacteria</taxon>
    </lineage>
</organism>
<name>A0A2H0BFV0_UNCKA</name>
<dbReference type="GO" id="GO:0015074">
    <property type="term" value="P:DNA integration"/>
    <property type="evidence" value="ECO:0007669"/>
    <property type="project" value="InterPro"/>
</dbReference>
<sequence>MSRKDEKLLLNYSRVENLGKAVTRYFKTIQIDENGYSARTFRKTFITLCRSRFLIDASIVRELVGHEHNNTTDRYYNQISISVMKKELKKFKRPRLKKPD</sequence>
<dbReference type="GO" id="GO:0006310">
    <property type="term" value="P:DNA recombination"/>
    <property type="evidence" value="ECO:0007669"/>
    <property type="project" value="UniProtKB-KW"/>
</dbReference>
<dbReference type="EMBL" id="PCSU01000042">
    <property type="protein sequence ID" value="PIP56521.1"/>
    <property type="molecule type" value="Genomic_DNA"/>
</dbReference>
<proteinExistence type="predicted"/>
<gene>
    <name evidence="2" type="ORF">COX05_02655</name>
</gene>
<reference evidence="2 3" key="1">
    <citation type="submission" date="2017-09" db="EMBL/GenBank/DDBJ databases">
        <title>Depth-based differentiation of microbial function through sediment-hosted aquifers and enrichment of novel symbionts in the deep terrestrial subsurface.</title>
        <authorList>
            <person name="Probst A.J."/>
            <person name="Ladd B."/>
            <person name="Jarett J.K."/>
            <person name="Geller-Mcgrath D.E."/>
            <person name="Sieber C.M."/>
            <person name="Emerson J.B."/>
            <person name="Anantharaman K."/>
            <person name="Thomas B.C."/>
            <person name="Malmstrom R."/>
            <person name="Stieglmeier M."/>
            <person name="Klingl A."/>
            <person name="Woyke T."/>
            <person name="Ryan C.M."/>
            <person name="Banfield J.F."/>
        </authorList>
    </citation>
    <scope>NUCLEOTIDE SEQUENCE [LARGE SCALE GENOMIC DNA]</scope>
    <source>
        <strain evidence="2">CG22_combo_CG10-13_8_21_14_all_39_12</strain>
    </source>
</reference>
<dbReference type="SUPFAM" id="SSF56349">
    <property type="entry name" value="DNA breaking-rejoining enzymes"/>
    <property type="match status" value="1"/>
</dbReference>
<dbReference type="InterPro" id="IPR011010">
    <property type="entry name" value="DNA_brk_join_enz"/>
</dbReference>
<keyword evidence="1" id="KW-0233">DNA recombination</keyword>
<evidence type="ECO:0000256" key="1">
    <source>
        <dbReference type="ARBA" id="ARBA00023172"/>
    </source>
</evidence>
<comment type="caution">
    <text evidence="2">The sequence shown here is derived from an EMBL/GenBank/DDBJ whole genome shotgun (WGS) entry which is preliminary data.</text>
</comment>
<protein>
    <recommendedName>
        <fullName evidence="4">Tyr recombinase domain-containing protein</fullName>
    </recommendedName>
</protein>
<dbReference type="InterPro" id="IPR013762">
    <property type="entry name" value="Integrase-like_cat_sf"/>
</dbReference>
<evidence type="ECO:0008006" key="4">
    <source>
        <dbReference type="Google" id="ProtNLM"/>
    </source>
</evidence>
<evidence type="ECO:0000313" key="2">
    <source>
        <dbReference type="EMBL" id="PIP56521.1"/>
    </source>
</evidence>
<accession>A0A2H0BFV0</accession>
<dbReference type="AlphaFoldDB" id="A0A2H0BFV0"/>
<dbReference type="GO" id="GO:0003677">
    <property type="term" value="F:DNA binding"/>
    <property type="evidence" value="ECO:0007669"/>
    <property type="project" value="InterPro"/>
</dbReference>
<evidence type="ECO:0000313" key="3">
    <source>
        <dbReference type="Proteomes" id="UP000228495"/>
    </source>
</evidence>